<evidence type="ECO:0000259" key="3">
    <source>
        <dbReference type="PROSITE" id="PS50887"/>
    </source>
</evidence>
<dbReference type="PROSITE" id="PS50883">
    <property type="entry name" value="EAL"/>
    <property type="match status" value="1"/>
</dbReference>
<dbReference type="Pfam" id="PF00563">
    <property type="entry name" value="EAL"/>
    <property type="match status" value="1"/>
</dbReference>
<dbReference type="InterPro" id="IPR001633">
    <property type="entry name" value="EAL_dom"/>
</dbReference>
<keyword evidence="1" id="KW-0472">Membrane</keyword>
<gene>
    <name evidence="4" type="ORF">SAMN05877838_0811</name>
</gene>
<feature type="transmembrane region" description="Helical" evidence="1">
    <location>
        <begin position="55"/>
        <end position="74"/>
    </location>
</feature>
<keyword evidence="1" id="KW-0812">Transmembrane</keyword>
<dbReference type="InterPro" id="IPR000160">
    <property type="entry name" value="GGDEF_dom"/>
</dbReference>
<dbReference type="CDD" id="cd01948">
    <property type="entry name" value="EAL"/>
    <property type="match status" value="1"/>
</dbReference>
<dbReference type="InterPro" id="IPR052155">
    <property type="entry name" value="Biofilm_reg_signaling"/>
</dbReference>
<dbReference type="EMBL" id="OCPC01000001">
    <property type="protein sequence ID" value="SOE10972.1"/>
    <property type="molecule type" value="Genomic_DNA"/>
</dbReference>
<dbReference type="RefSeq" id="WP_097105269.1">
    <property type="nucleotide sequence ID" value="NZ_OCPC01000001.1"/>
</dbReference>
<dbReference type="Gene3D" id="3.30.70.270">
    <property type="match status" value="1"/>
</dbReference>
<dbReference type="PANTHER" id="PTHR44757:SF2">
    <property type="entry name" value="BIOFILM ARCHITECTURE MAINTENANCE PROTEIN MBAA"/>
    <property type="match status" value="1"/>
</dbReference>
<dbReference type="SUPFAM" id="SSF55073">
    <property type="entry name" value="Nucleotide cyclase"/>
    <property type="match status" value="1"/>
</dbReference>
<feature type="transmembrane region" description="Helical" evidence="1">
    <location>
        <begin position="163"/>
        <end position="181"/>
    </location>
</feature>
<dbReference type="NCBIfam" id="TIGR00254">
    <property type="entry name" value="GGDEF"/>
    <property type="match status" value="1"/>
</dbReference>
<evidence type="ECO:0000259" key="2">
    <source>
        <dbReference type="PROSITE" id="PS50883"/>
    </source>
</evidence>
<sequence>MNIAPPVDQRRKPEDATRQQAIAQSYVPILRPILIPACAYYVFVTWEHSQTQTGALLAMYSFISMTTAVSFYFFHRLLSVKGKIELPRLEVITLMMHLFMYFNLVSYLLVYNVQTRYIYFVVLAFIFAITSATTRTMLASVSLALGTLYWFASSLPADLFAEYASIAVATAFAAISIAGLLRRAILRQIDARLLADELTVKARALADSDMLTGIPNRRAIFEQIDLMVARRKPFWLGIFDLDGFKGINDVYGHVTGDRLLCAAVDRASEMVSAGVTIGRIGGDEFVAIVPGDVTEAELRQRVESRIRAMSVPYIIDQIELTVGASAGFTHFPDTGLSTGQLYEQADFALYKAKSQFRGQCVLFDTAENTEMKQAIAIERELREGNLAEELYLLFQPQYSPGENRVLSFEALARWQSPKLGRVGPDQFIRVAERSGSIQKLTSILFQKGLAELATWPQDVSLSFNLSARDISDQAFILSLLGQIMKSELSPSRIEFEITETAVMSDLVTATNMIEILRSSGCKIALDDFGSGYSSFGYLDQLPLDKVKIDRSFIRRVPHSATSREIVSGIISLCRKLDLRCVLEGVETEDEMTLLESLNPDLIQGYLYGRPMSGDDARRMLSDQQVSAAIEASDQLITA</sequence>
<dbReference type="SMART" id="SM00052">
    <property type="entry name" value="EAL"/>
    <property type="match status" value="1"/>
</dbReference>
<dbReference type="Pfam" id="PF00990">
    <property type="entry name" value="GGDEF"/>
    <property type="match status" value="1"/>
</dbReference>
<dbReference type="Gene3D" id="3.20.20.450">
    <property type="entry name" value="EAL domain"/>
    <property type="match status" value="1"/>
</dbReference>
<accession>A0A286HT57</accession>
<dbReference type="InterPro" id="IPR035919">
    <property type="entry name" value="EAL_sf"/>
</dbReference>
<dbReference type="AlphaFoldDB" id="A0A286HT57"/>
<organism evidence="4 5">
    <name type="scientific">Hoeflea halophila</name>
    <dbReference type="NCBI Taxonomy" id="714899"/>
    <lineage>
        <taxon>Bacteria</taxon>
        <taxon>Pseudomonadati</taxon>
        <taxon>Pseudomonadota</taxon>
        <taxon>Alphaproteobacteria</taxon>
        <taxon>Hyphomicrobiales</taxon>
        <taxon>Rhizobiaceae</taxon>
        <taxon>Hoeflea</taxon>
    </lineage>
</organism>
<dbReference type="SMART" id="SM00267">
    <property type="entry name" value="GGDEF"/>
    <property type="match status" value="1"/>
</dbReference>
<dbReference type="CDD" id="cd01949">
    <property type="entry name" value="GGDEF"/>
    <property type="match status" value="1"/>
</dbReference>
<proteinExistence type="predicted"/>
<feature type="domain" description="GGDEF" evidence="3">
    <location>
        <begin position="232"/>
        <end position="365"/>
    </location>
</feature>
<keyword evidence="1" id="KW-1133">Transmembrane helix</keyword>
<dbReference type="OrthoDB" id="9814202at2"/>
<evidence type="ECO:0000256" key="1">
    <source>
        <dbReference type="SAM" id="Phobius"/>
    </source>
</evidence>
<dbReference type="SUPFAM" id="SSF141868">
    <property type="entry name" value="EAL domain-like"/>
    <property type="match status" value="1"/>
</dbReference>
<name>A0A286HT57_9HYPH</name>
<protein>
    <submittedName>
        <fullName evidence="4">Diguanylate cyclase (GGDEF)-like protein</fullName>
    </submittedName>
</protein>
<dbReference type="InterPro" id="IPR029787">
    <property type="entry name" value="Nucleotide_cyclase"/>
</dbReference>
<dbReference type="Proteomes" id="UP000219465">
    <property type="component" value="Unassembled WGS sequence"/>
</dbReference>
<keyword evidence="5" id="KW-1185">Reference proteome</keyword>
<evidence type="ECO:0000313" key="4">
    <source>
        <dbReference type="EMBL" id="SOE10972.1"/>
    </source>
</evidence>
<feature type="transmembrane region" description="Helical" evidence="1">
    <location>
        <begin position="116"/>
        <end position="133"/>
    </location>
</feature>
<feature type="transmembrane region" description="Helical" evidence="1">
    <location>
        <begin position="21"/>
        <end position="43"/>
    </location>
</feature>
<dbReference type="PROSITE" id="PS50887">
    <property type="entry name" value="GGDEF"/>
    <property type="match status" value="1"/>
</dbReference>
<reference evidence="5" key="1">
    <citation type="submission" date="2017-08" db="EMBL/GenBank/DDBJ databases">
        <authorList>
            <person name="Varghese N."/>
            <person name="Submissions S."/>
        </authorList>
    </citation>
    <scope>NUCLEOTIDE SEQUENCE [LARGE SCALE GENOMIC DNA]</scope>
    <source>
        <strain evidence="5">KCTC 23107</strain>
    </source>
</reference>
<evidence type="ECO:0000313" key="5">
    <source>
        <dbReference type="Proteomes" id="UP000219465"/>
    </source>
</evidence>
<dbReference type="PANTHER" id="PTHR44757">
    <property type="entry name" value="DIGUANYLATE CYCLASE DGCP"/>
    <property type="match status" value="1"/>
</dbReference>
<dbReference type="InterPro" id="IPR043128">
    <property type="entry name" value="Rev_trsase/Diguanyl_cyclase"/>
</dbReference>
<feature type="domain" description="EAL" evidence="2">
    <location>
        <begin position="374"/>
        <end position="624"/>
    </location>
</feature>
<feature type="transmembrane region" description="Helical" evidence="1">
    <location>
        <begin position="86"/>
        <end position="110"/>
    </location>
</feature>